<feature type="site" description="Increases basicity of active site His" evidence="4">
    <location>
        <position position="150"/>
    </location>
</feature>
<evidence type="ECO:0000313" key="6">
    <source>
        <dbReference type="EMBL" id="GGJ20004.1"/>
    </source>
</evidence>
<dbReference type="Gene3D" id="3.40.50.20">
    <property type="match status" value="1"/>
</dbReference>
<dbReference type="SUPFAM" id="SSF51161">
    <property type="entry name" value="Trimeric LpxA-like enzymes"/>
    <property type="match status" value="1"/>
</dbReference>
<comment type="caution">
    <text evidence="6">The sequence shown here is derived from an EMBL/GenBank/DDBJ whole genome shotgun (WGS) entry which is preliminary data.</text>
</comment>
<evidence type="ECO:0000256" key="2">
    <source>
        <dbReference type="ARBA" id="ARBA00022679"/>
    </source>
</evidence>
<proteinExistence type="inferred from homology"/>
<sequence length="221" mass="22283">MSINRRRIAVLGASGNALDILDIVDALDAGWEIVGVFDDASATGSDFAGLPILGRLSEAAAMAAPGGLLDGGYFVNAIASERSHRRKSDILATLKIDAARFATLVHPLTAVSQRATLGCGVCIGPGSTVSGRVSIAEHVWLGAQVTIGHDAVIGVGATLAPRVTLAGGVRLGALTYVGSGAVLRPGIVVGEGALIGMGAVVLRDVPAGAVMVGNPARRFDL</sequence>
<accession>A0A917KLX6</accession>
<dbReference type="PANTHER" id="PTHR43300:SF7">
    <property type="entry name" value="UDP-N-ACETYLBACILLOSAMINE N-ACETYLTRANSFERASE"/>
    <property type="match status" value="1"/>
</dbReference>
<dbReference type="EMBL" id="BMKW01000007">
    <property type="protein sequence ID" value="GGJ20004.1"/>
    <property type="molecule type" value="Genomic_DNA"/>
</dbReference>
<evidence type="ECO:0000259" key="5">
    <source>
        <dbReference type="Pfam" id="PF17836"/>
    </source>
</evidence>
<dbReference type="GO" id="GO:0016740">
    <property type="term" value="F:transferase activity"/>
    <property type="evidence" value="ECO:0007669"/>
    <property type="project" value="UniProtKB-KW"/>
</dbReference>
<dbReference type="Pfam" id="PF17836">
    <property type="entry name" value="PglD_N"/>
    <property type="match status" value="1"/>
</dbReference>
<dbReference type="CDD" id="cd03360">
    <property type="entry name" value="LbH_AT_putative"/>
    <property type="match status" value="1"/>
</dbReference>
<reference evidence="6" key="1">
    <citation type="journal article" date="2014" name="Int. J. Syst. Evol. Microbiol.">
        <title>Complete genome sequence of Corynebacterium casei LMG S-19264T (=DSM 44701T), isolated from a smear-ripened cheese.</title>
        <authorList>
            <consortium name="US DOE Joint Genome Institute (JGI-PGF)"/>
            <person name="Walter F."/>
            <person name="Albersmeier A."/>
            <person name="Kalinowski J."/>
            <person name="Ruckert C."/>
        </authorList>
    </citation>
    <scope>NUCLEOTIDE SEQUENCE</scope>
    <source>
        <strain evidence="6">CGMCC 1.3617</strain>
    </source>
</reference>
<name>A0A917KLX6_9PROT</name>
<dbReference type="Gene3D" id="2.160.10.10">
    <property type="entry name" value="Hexapeptide repeat proteins"/>
    <property type="match status" value="1"/>
</dbReference>
<keyword evidence="2" id="KW-0808">Transferase</keyword>
<dbReference type="NCBIfam" id="TIGR03570">
    <property type="entry name" value="NeuD_NnaD"/>
    <property type="match status" value="1"/>
</dbReference>
<keyword evidence="3" id="KW-0677">Repeat</keyword>
<keyword evidence="7" id="KW-1185">Reference proteome</keyword>
<dbReference type="Proteomes" id="UP000661507">
    <property type="component" value="Unassembled WGS sequence"/>
</dbReference>
<reference evidence="6" key="2">
    <citation type="submission" date="2020-09" db="EMBL/GenBank/DDBJ databases">
        <authorList>
            <person name="Sun Q."/>
            <person name="Zhou Y."/>
        </authorList>
    </citation>
    <scope>NUCLEOTIDE SEQUENCE</scope>
    <source>
        <strain evidence="6">CGMCC 1.3617</strain>
    </source>
</reference>
<dbReference type="PROSITE" id="PS00101">
    <property type="entry name" value="HEXAPEP_TRANSFERASES"/>
    <property type="match status" value="1"/>
</dbReference>
<comment type="similarity">
    <text evidence="1">Belongs to the transferase hexapeptide repeat family.</text>
</comment>
<dbReference type="InterPro" id="IPR018357">
    <property type="entry name" value="Hexapep_transf_CS"/>
</dbReference>
<dbReference type="PANTHER" id="PTHR43300">
    <property type="entry name" value="ACETYLTRANSFERASE"/>
    <property type="match status" value="1"/>
</dbReference>
<dbReference type="InterPro" id="IPR020019">
    <property type="entry name" value="AcTrfase_PglD-like"/>
</dbReference>
<organism evidence="6 7">
    <name type="scientific">Neoroseomonas lacus</name>
    <dbReference type="NCBI Taxonomy" id="287609"/>
    <lineage>
        <taxon>Bacteria</taxon>
        <taxon>Pseudomonadati</taxon>
        <taxon>Pseudomonadota</taxon>
        <taxon>Alphaproteobacteria</taxon>
        <taxon>Acetobacterales</taxon>
        <taxon>Acetobacteraceae</taxon>
        <taxon>Neoroseomonas</taxon>
    </lineage>
</organism>
<dbReference type="InterPro" id="IPR041561">
    <property type="entry name" value="PglD_N"/>
</dbReference>
<protein>
    <submittedName>
        <fullName evidence="6">Acetyltransferase</fullName>
    </submittedName>
</protein>
<feature type="active site" description="Proton acceptor" evidence="4">
    <location>
        <position position="149"/>
    </location>
</feature>
<dbReference type="InterPro" id="IPR050179">
    <property type="entry name" value="Trans_hexapeptide_repeat"/>
</dbReference>
<feature type="domain" description="PglD N-terminal" evidence="5">
    <location>
        <begin position="7"/>
        <end position="64"/>
    </location>
</feature>
<evidence type="ECO:0000313" key="7">
    <source>
        <dbReference type="Proteomes" id="UP000661507"/>
    </source>
</evidence>
<gene>
    <name evidence="6" type="ORF">GCM10011320_29110</name>
</gene>
<dbReference type="RefSeq" id="WP_188967808.1">
    <property type="nucleotide sequence ID" value="NZ_BMKW01000007.1"/>
</dbReference>
<dbReference type="AlphaFoldDB" id="A0A917KLX6"/>
<dbReference type="InterPro" id="IPR011004">
    <property type="entry name" value="Trimer_LpxA-like_sf"/>
</dbReference>
<evidence type="ECO:0000256" key="3">
    <source>
        <dbReference type="ARBA" id="ARBA00022737"/>
    </source>
</evidence>
<evidence type="ECO:0000256" key="1">
    <source>
        <dbReference type="ARBA" id="ARBA00007274"/>
    </source>
</evidence>
<evidence type="ECO:0000256" key="4">
    <source>
        <dbReference type="PIRSR" id="PIRSR620019-1"/>
    </source>
</evidence>